<dbReference type="PANTHER" id="PTHR46825:SF8">
    <property type="entry name" value="BETA-LACTAMASE-RELATED"/>
    <property type="match status" value="1"/>
</dbReference>
<dbReference type="InterPro" id="IPR001466">
    <property type="entry name" value="Beta-lactam-related"/>
</dbReference>
<evidence type="ECO:0000256" key="1">
    <source>
        <dbReference type="SAM" id="MobiDB-lite"/>
    </source>
</evidence>
<feature type="compositionally biased region" description="Low complexity" evidence="1">
    <location>
        <begin position="553"/>
        <end position="578"/>
    </location>
</feature>
<dbReference type="InterPro" id="IPR012338">
    <property type="entry name" value="Beta-lactam/transpept-like"/>
</dbReference>
<dbReference type="Gene3D" id="3.40.710.10">
    <property type="entry name" value="DD-peptidase/beta-lactamase superfamily"/>
    <property type="match status" value="1"/>
</dbReference>
<proteinExistence type="predicted"/>
<dbReference type="EMBL" id="JANFQO010000024">
    <property type="protein sequence ID" value="MCQ4167039.1"/>
    <property type="molecule type" value="Genomic_DNA"/>
</dbReference>
<evidence type="ECO:0000313" key="3">
    <source>
        <dbReference type="EMBL" id="MCQ4167039.1"/>
    </source>
</evidence>
<name>A0ABT1QXM1_9GAMM</name>
<dbReference type="RefSeq" id="WP_255916227.1">
    <property type="nucleotide sequence ID" value="NZ_JANFQO010000024.1"/>
</dbReference>
<keyword evidence="4" id="KW-1185">Reference proteome</keyword>
<dbReference type="PANTHER" id="PTHR46825">
    <property type="entry name" value="D-ALANYL-D-ALANINE-CARBOXYPEPTIDASE/ENDOPEPTIDASE AMPH"/>
    <property type="match status" value="1"/>
</dbReference>
<feature type="compositionally biased region" description="Low complexity" evidence="1">
    <location>
        <begin position="644"/>
        <end position="663"/>
    </location>
</feature>
<dbReference type="Proteomes" id="UP001165498">
    <property type="component" value="Unassembled WGS sequence"/>
</dbReference>
<reference evidence="3" key="1">
    <citation type="submission" date="2022-07" db="EMBL/GenBank/DDBJ databases">
        <title>Tahibacter sp., a new gammaproteobacterium isolated from the silt sample collected at pig farm.</title>
        <authorList>
            <person name="Chen H."/>
        </authorList>
    </citation>
    <scope>NUCLEOTIDE SEQUENCE</scope>
    <source>
        <strain evidence="3">P2K</strain>
    </source>
</reference>
<dbReference type="InterPro" id="IPR050491">
    <property type="entry name" value="AmpC-like"/>
</dbReference>
<evidence type="ECO:0000259" key="2">
    <source>
        <dbReference type="Pfam" id="PF00144"/>
    </source>
</evidence>
<feature type="domain" description="Beta-lactamase-related" evidence="2">
    <location>
        <begin position="63"/>
        <end position="324"/>
    </location>
</feature>
<organism evidence="3 4">
    <name type="scientific">Tahibacter harae</name>
    <dbReference type="NCBI Taxonomy" id="2963937"/>
    <lineage>
        <taxon>Bacteria</taxon>
        <taxon>Pseudomonadati</taxon>
        <taxon>Pseudomonadota</taxon>
        <taxon>Gammaproteobacteria</taxon>
        <taxon>Lysobacterales</taxon>
        <taxon>Rhodanobacteraceae</taxon>
        <taxon>Tahibacter</taxon>
    </lineage>
</organism>
<gene>
    <name evidence="3" type="ORF">NM961_20175</name>
</gene>
<accession>A0ABT1QXM1</accession>
<feature type="region of interest" description="Disordered" evidence="1">
    <location>
        <begin position="546"/>
        <end position="578"/>
    </location>
</feature>
<comment type="caution">
    <text evidence="3">The sequence shown here is derived from an EMBL/GenBank/DDBJ whole genome shotgun (WGS) entry which is preliminary data.</text>
</comment>
<sequence length="702" mass="72992">MAALAGLGGTALAEDAGLPPALQAQLQRGVEHGVWPLVAAGYADGAASSLALPGNSDTTAGAGARFALGDAGAIYNGLLLARLASHGRLRLDDRIADYLPAGFACADARVCAITLQQLATNDSGLPPLPANLFPRHPGQLWRDYRETDLLEFLANYQLPPQPAARESALGQLLLGWILGRVHGGGYAAALAQEVTGPLGLVETSGSAQGLVPGSYDGRQSLPPPAAEFALPLNLNTSAGDLLRLVQAMLRPGDSPLRPALLLSRQPQDRRGNAGLGWRISLVRDGEQEWPLVWQQSNRGGYSVFLGFRTDQQRALVLLGNSDANLTPQGLAQLMGGSLPTLPPREAAAPADPAQYAGLYEFSPGSQLLIRVTPAGLSAQASGRLAARLRPLGPDQFDLPGEAIQLNFQRDALGRIDALRWVENGLIVPVQRLSTRAPQLPRTPVTLSAGQLAAFCGDYRVDGDVLVRFHCGEKPGLQFSGGIWRELNAYGGDHFGSADGDFELAARRGADGTVSGLQLVLLGDEAELPRVHWPALAPEVVQSLQREQQHRAAEIAAARQAAPPDTAPAQAAAPAPWQPAVAALQPAEPAPPAPVVLGPLGSVGHTAPAAAIRPAAPGRNESAPAAQTVSTVRAVSAPAAVPASAASASALPATTTTGRAAAPAQVRPVTAPPPAAIEALPEREQRPRFVPPPPLKDNKHDAT</sequence>
<feature type="region of interest" description="Disordered" evidence="1">
    <location>
        <begin position="644"/>
        <end position="702"/>
    </location>
</feature>
<evidence type="ECO:0000313" key="4">
    <source>
        <dbReference type="Proteomes" id="UP001165498"/>
    </source>
</evidence>
<protein>
    <submittedName>
        <fullName evidence="3">Beta-lactamase family protein</fullName>
    </submittedName>
</protein>
<dbReference type="Pfam" id="PF00144">
    <property type="entry name" value="Beta-lactamase"/>
    <property type="match status" value="1"/>
</dbReference>
<dbReference type="SUPFAM" id="SSF56601">
    <property type="entry name" value="beta-lactamase/transpeptidase-like"/>
    <property type="match status" value="1"/>
</dbReference>